<dbReference type="InterPro" id="IPR025948">
    <property type="entry name" value="HTH-like_dom"/>
</dbReference>
<reference evidence="2 3" key="1">
    <citation type="submission" date="2017-05" db="EMBL/GenBank/DDBJ databases">
        <authorList>
            <person name="Song R."/>
            <person name="Chenine A.L."/>
            <person name="Ruprecht R.M."/>
        </authorList>
    </citation>
    <scope>NUCLEOTIDE SEQUENCE [LARGE SCALE GENOMIC DNA]</scope>
    <source>
        <strain evidence="2 3">CECT 8898</strain>
    </source>
</reference>
<dbReference type="Pfam" id="PF13276">
    <property type="entry name" value="HTH_21"/>
    <property type="match status" value="1"/>
</dbReference>
<keyword evidence="3" id="KW-1185">Reference proteome</keyword>
<evidence type="ECO:0000313" key="2">
    <source>
        <dbReference type="EMBL" id="SMX46965.1"/>
    </source>
</evidence>
<dbReference type="Pfam" id="PF13683">
    <property type="entry name" value="rve_3"/>
    <property type="match status" value="1"/>
</dbReference>
<dbReference type="PANTHER" id="PTHR47515">
    <property type="entry name" value="LOW CALCIUM RESPONSE LOCUS PROTEIN T"/>
    <property type="match status" value="1"/>
</dbReference>
<dbReference type="AlphaFoldDB" id="A0A238KVZ2"/>
<dbReference type="PROSITE" id="PS50994">
    <property type="entry name" value="INTEGRASE"/>
    <property type="match status" value="1"/>
</dbReference>
<evidence type="ECO:0000313" key="3">
    <source>
        <dbReference type="Proteomes" id="UP000207598"/>
    </source>
</evidence>
<dbReference type="EMBL" id="FXYF01000010">
    <property type="protein sequence ID" value="SMX46965.1"/>
    <property type="molecule type" value="Genomic_DNA"/>
</dbReference>
<dbReference type="InterPro" id="IPR036397">
    <property type="entry name" value="RNaseH_sf"/>
</dbReference>
<organism evidence="2 3">
    <name type="scientific">Maliponia aquimaris</name>
    <dbReference type="NCBI Taxonomy" id="1673631"/>
    <lineage>
        <taxon>Bacteria</taxon>
        <taxon>Pseudomonadati</taxon>
        <taxon>Pseudomonadota</taxon>
        <taxon>Alphaproteobacteria</taxon>
        <taxon>Rhodobacterales</taxon>
        <taxon>Paracoccaceae</taxon>
        <taxon>Maliponia</taxon>
    </lineage>
</organism>
<dbReference type="NCBIfam" id="NF033516">
    <property type="entry name" value="transpos_IS3"/>
    <property type="match status" value="1"/>
</dbReference>
<dbReference type="Gene3D" id="3.30.420.10">
    <property type="entry name" value="Ribonuclease H-like superfamily/Ribonuclease H"/>
    <property type="match status" value="1"/>
</dbReference>
<dbReference type="GO" id="GO:0003676">
    <property type="term" value="F:nucleic acid binding"/>
    <property type="evidence" value="ECO:0007669"/>
    <property type="project" value="InterPro"/>
</dbReference>
<evidence type="ECO:0000259" key="1">
    <source>
        <dbReference type="PROSITE" id="PS50994"/>
    </source>
</evidence>
<name>A0A238KVZ2_9RHOB</name>
<dbReference type="PANTHER" id="PTHR47515:SF1">
    <property type="entry name" value="BLR2054 PROTEIN"/>
    <property type="match status" value="1"/>
</dbReference>
<dbReference type="InterPro" id="IPR001584">
    <property type="entry name" value="Integrase_cat-core"/>
</dbReference>
<gene>
    <name evidence="2" type="ORF">MAA8898_03571</name>
</gene>
<proteinExistence type="predicted"/>
<dbReference type="InterPro" id="IPR012337">
    <property type="entry name" value="RNaseH-like_sf"/>
</dbReference>
<dbReference type="GO" id="GO:0015074">
    <property type="term" value="P:DNA integration"/>
    <property type="evidence" value="ECO:0007669"/>
    <property type="project" value="InterPro"/>
</dbReference>
<dbReference type="InterPro" id="IPR048020">
    <property type="entry name" value="Transpos_IS3"/>
</dbReference>
<accession>A0A238KVZ2</accession>
<dbReference type="Proteomes" id="UP000207598">
    <property type="component" value="Unassembled WGS sequence"/>
</dbReference>
<dbReference type="SUPFAM" id="SSF53098">
    <property type="entry name" value="Ribonuclease H-like"/>
    <property type="match status" value="1"/>
</dbReference>
<protein>
    <submittedName>
        <fullName evidence="2">IS2 transposase TnpB</fullName>
    </submittedName>
</protein>
<sequence length="299" mass="34032">MRDHDISQRRACSLVGVDPKTVRRERPPDSAEIRKEMQEIAGQRRRFGYRRIGVLLERKGMIMNHKKLYRIYREEGLSVKRRRGRKRARGTRVPMPAAGQPNARWSLDFLSDSFGASRKFRMLAVIDDCTRECLCLVADTSLSGARVAREFSALIRIYGKPGCIVSDNHCPTGDLQSKSADRGTEFTSRAILKWADENTVPWHYIDPGKPQQNAFIESFNGSLRDELLNEEIFDSLDDARRKLALWRYDDNAVRPHSSLANQTPQQARRTLEQCEGSAPGAFALDGEAEYQNPTCRLSS</sequence>
<feature type="domain" description="Integrase catalytic" evidence="1">
    <location>
        <begin position="97"/>
        <end position="272"/>
    </location>
</feature>